<dbReference type="EMBL" id="WURB01000047">
    <property type="protein sequence ID" value="MXQ14799.1"/>
    <property type="molecule type" value="Genomic_DNA"/>
</dbReference>
<proteinExistence type="predicted"/>
<gene>
    <name evidence="2" type="ORF">GR328_25795</name>
</gene>
<feature type="non-terminal residue" evidence="2">
    <location>
        <position position="1"/>
    </location>
</feature>
<sequence>SKDVEHRTSKYRKNVIAADHGALKRAIRPARGFQRMTTASATINGFEVMRMIRRGHYILQQPGTAGEVRRVSQRFGLAA</sequence>
<dbReference type="Proteomes" id="UP000436483">
    <property type="component" value="Unassembled WGS sequence"/>
</dbReference>
<dbReference type="Pfam" id="PF13610">
    <property type="entry name" value="DDE_Tnp_IS240"/>
    <property type="match status" value="1"/>
</dbReference>
<reference evidence="2 3" key="1">
    <citation type="submission" date="2019-12" db="EMBL/GenBank/DDBJ databases">
        <authorList>
            <person name="Yuan C.-G."/>
        </authorList>
    </citation>
    <scope>NUCLEOTIDE SEQUENCE [LARGE SCALE GENOMIC DNA]</scope>
    <source>
        <strain evidence="2 3">KCTC 23863</strain>
    </source>
</reference>
<feature type="domain" description="DDE" evidence="1">
    <location>
        <begin position="2"/>
        <end position="56"/>
    </location>
</feature>
<comment type="caution">
    <text evidence="2">The sequence shown here is derived from an EMBL/GenBank/DDBJ whole genome shotgun (WGS) entry which is preliminary data.</text>
</comment>
<organism evidence="2 3">
    <name type="scientific">Microvirga makkahensis</name>
    <dbReference type="NCBI Taxonomy" id="1128670"/>
    <lineage>
        <taxon>Bacteria</taxon>
        <taxon>Pseudomonadati</taxon>
        <taxon>Pseudomonadota</taxon>
        <taxon>Alphaproteobacteria</taxon>
        <taxon>Hyphomicrobiales</taxon>
        <taxon>Methylobacteriaceae</taxon>
        <taxon>Microvirga</taxon>
    </lineage>
</organism>
<name>A0A7X3MX41_9HYPH</name>
<protein>
    <submittedName>
        <fullName evidence="2">DDE-type integrase/transposase/recombinase</fullName>
    </submittedName>
</protein>
<evidence type="ECO:0000313" key="2">
    <source>
        <dbReference type="EMBL" id="MXQ14799.1"/>
    </source>
</evidence>
<accession>A0A7X3MX41</accession>
<dbReference type="AlphaFoldDB" id="A0A7X3MX41"/>
<dbReference type="InterPro" id="IPR032874">
    <property type="entry name" value="DDE_dom"/>
</dbReference>
<evidence type="ECO:0000259" key="1">
    <source>
        <dbReference type="Pfam" id="PF13610"/>
    </source>
</evidence>
<evidence type="ECO:0000313" key="3">
    <source>
        <dbReference type="Proteomes" id="UP000436483"/>
    </source>
</evidence>
<dbReference type="RefSeq" id="WP_160888508.1">
    <property type="nucleotide sequence ID" value="NZ_WURB01000047.1"/>
</dbReference>
<dbReference type="OrthoDB" id="5918608at2"/>
<reference evidence="2 3" key="2">
    <citation type="submission" date="2020-01" db="EMBL/GenBank/DDBJ databases">
        <title>Microvirga sp. nov., an arsenate reduction bacterium isolated from Tibet hotspring sediments.</title>
        <authorList>
            <person name="Xian W.-D."/>
            <person name="Li W.-J."/>
        </authorList>
    </citation>
    <scope>NUCLEOTIDE SEQUENCE [LARGE SCALE GENOMIC DNA]</scope>
    <source>
        <strain evidence="2 3">KCTC 23863</strain>
    </source>
</reference>
<keyword evidence="3" id="KW-1185">Reference proteome</keyword>